<feature type="compositionally biased region" description="Polar residues" evidence="2">
    <location>
        <begin position="234"/>
        <end position="245"/>
    </location>
</feature>
<dbReference type="InterPro" id="IPR008812">
    <property type="entry name" value="Ran_GTP-bd-rel"/>
</dbReference>
<comment type="caution">
    <text evidence="3">The sequence shown here is derived from an EMBL/GenBank/DDBJ whole genome shotgun (WGS) entry which is preliminary data.</text>
</comment>
<name>A0A9P9X4S4_9PEZI</name>
<dbReference type="OrthoDB" id="512915at2759"/>
<dbReference type="GO" id="GO:0030695">
    <property type="term" value="F:GTPase regulator activity"/>
    <property type="evidence" value="ECO:0007669"/>
    <property type="project" value="TreeGrafter"/>
</dbReference>
<dbReference type="GO" id="GO:0005634">
    <property type="term" value="C:nucleus"/>
    <property type="evidence" value="ECO:0007669"/>
    <property type="project" value="TreeGrafter"/>
</dbReference>
<evidence type="ECO:0000256" key="1">
    <source>
        <dbReference type="SAM" id="Coils"/>
    </source>
</evidence>
<organism evidence="3 4">
    <name type="scientific">Colletotrichum abscissum</name>
    <dbReference type="NCBI Taxonomy" id="1671311"/>
    <lineage>
        <taxon>Eukaryota</taxon>
        <taxon>Fungi</taxon>
        <taxon>Dikarya</taxon>
        <taxon>Ascomycota</taxon>
        <taxon>Pezizomycotina</taxon>
        <taxon>Sordariomycetes</taxon>
        <taxon>Hypocreomycetidae</taxon>
        <taxon>Glomerellales</taxon>
        <taxon>Glomerellaceae</taxon>
        <taxon>Colletotrichum</taxon>
        <taxon>Colletotrichum acutatum species complex</taxon>
    </lineage>
</organism>
<dbReference type="PANTHER" id="PTHR31010:SF2">
    <property type="entry name" value="RAN-SPECIFIC GTPASE-ACTIVATING PROTEIN 30"/>
    <property type="match status" value="1"/>
</dbReference>
<feature type="region of interest" description="Disordered" evidence="2">
    <location>
        <begin position="283"/>
        <end position="302"/>
    </location>
</feature>
<dbReference type="Proteomes" id="UP001056436">
    <property type="component" value="Unassembled WGS sequence"/>
</dbReference>
<feature type="compositionally biased region" description="Acidic residues" evidence="2">
    <location>
        <begin position="474"/>
        <end position="489"/>
    </location>
</feature>
<evidence type="ECO:0000313" key="4">
    <source>
        <dbReference type="Proteomes" id="UP001056436"/>
    </source>
</evidence>
<feature type="region of interest" description="Disordered" evidence="2">
    <location>
        <begin position="226"/>
        <end position="258"/>
    </location>
</feature>
<sequence>MDALLAKLGAQAMNMAIRSGIALTSTYAFSQCSRLMKTVDDRTVRSDIKKLQKRLDSKIKARFRLLVLQIVSPAIDLIEFKSGRGNAFLESALPLAKSLRRDIVALGRRVEQAAQAGEASRGSSRQSIDSERQFEELKAIIKDMKDLLAQLDNDIPLLHMAISASGESLNSAMSPHISPSRFSQAGTFLTYGDSQFAVDPTRPVQIGPIFTLSIYMLFLGHSSKSAKGSKHAANPQTPQKSSFGESAQPYGIGEGDRKPLWQEVMHKARVRLCRTPMNHVFDSEEGFRPKAPKDQDSDESRFYGSNPFGFGPRNEYAYHLEIIEDLDDGRAHDDLEIDDTPYDDIVRAGIRESIPIYQISRIFYADTGRILNIGSDDGDNNPVLLLKRDVLAKPPLKTQEEMMSFQDEPDSPTAFKGGSESEDIDEQDDVDRQLREESAALDTPQELPEPPVSHPRRSFPSHLDPEWIALEVFEEDESDSSDTEDEDVAEQLPSLPRWATPTSARGSPRPALRNSRTSLDSRLMAQIQNLSVQSSPFSRSVRSPTPTQPFSQEVAKHSLNSSDSFAARSPFYAVVTSLSLMEMLIRLTSLQEFQQAPHLTMHDHILNFFLEESSTTGLTGEERLRARTETKKRVGFDPYTDTPSRQ</sequence>
<accession>A0A9P9X4S4</accession>
<evidence type="ECO:0000256" key="2">
    <source>
        <dbReference type="SAM" id="MobiDB-lite"/>
    </source>
</evidence>
<feature type="region of interest" description="Disordered" evidence="2">
    <location>
        <begin position="623"/>
        <end position="646"/>
    </location>
</feature>
<proteinExistence type="predicted"/>
<evidence type="ECO:0000313" key="3">
    <source>
        <dbReference type="EMBL" id="KAI3536330.1"/>
    </source>
</evidence>
<keyword evidence="4" id="KW-1185">Reference proteome</keyword>
<feature type="region of interest" description="Disordered" evidence="2">
    <location>
        <begin position="400"/>
        <end position="461"/>
    </location>
</feature>
<protein>
    <submittedName>
        <fullName evidence="3">RanGTP-binding protein</fullName>
    </submittedName>
</protein>
<dbReference type="PANTHER" id="PTHR31010">
    <property type="entry name" value="RAN-SPECIFIC GTPASE-ACTIVATING PROTEIN 30-RELATED"/>
    <property type="match status" value="1"/>
</dbReference>
<dbReference type="GO" id="GO:0005737">
    <property type="term" value="C:cytoplasm"/>
    <property type="evidence" value="ECO:0007669"/>
    <property type="project" value="TreeGrafter"/>
</dbReference>
<keyword evidence="1" id="KW-0175">Coiled coil</keyword>
<feature type="coiled-coil region" evidence="1">
    <location>
        <begin position="96"/>
        <end position="154"/>
    </location>
</feature>
<dbReference type="EMBL" id="SDAQ01000124">
    <property type="protein sequence ID" value="KAI3536330.1"/>
    <property type="molecule type" value="Genomic_DNA"/>
</dbReference>
<feature type="compositionally biased region" description="Acidic residues" evidence="2">
    <location>
        <begin position="420"/>
        <end position="429"/>
    </location>
</feature>
<dbReference type="Pfam" id="PF05508">
    <property type="entry name" value="Ran-binding"/>
    <property type="match status" value="1"/>
</dbReference>
<feature type="region of interest" description="Disordered" evidence="2">
    <location>
        <begin position="474"/>
        <end position="514"/>
    </location>
</feature>
<dbReference type="AlphaFoldDB" id="A0A9P9X4S4"/>
<reference evidence="3" key="1">
    <citation type="submission" date="2019-01" db="EMBL/GenBank/DDBJ databases">
        <title>Colletotrichum abscissum LGMF1257.</title>
        <authorList>
            <person name="Baroncelli R."/>
        </authorList>
    </citation>
    <scope>NUCLEOTIDE SEQUENCE</scope>
    <source>
        <strain evidence="3">Ca142</strain>
    </source>
</reference>
<gene>
    <name evidence="3" type="ORF">CABS02_12578</name>
</gene>
<feature type="compositionally biased region" description="Basic and acidic residues" evidence="2">
    <location>
        <begin position="623"/>
        <end position="635"/>
    </location>
</feature>
<feature type="compositionally biased region" description="Basic and acidic residues" evidence="2">
    <location>
        <begin position="283"/>
        <end position="301"/>
    </location>
</feature>